<feature type="transmembrane region" description="Helical" evidence="2">
    <location>
        <begin position="430"/>
        <end position="448"/>
    </location>
</feature>
<dbReference type="RefSeq" id="WP_344566195.1">
    <property type="nucleotide sequence ID" value="NZ_BAAARJ010000009.1"/>
</dbReference>
<protein>
    <submittedName>
        <fullName evidence="3">Cytosine permease</fullName>
    </submittedName>
</protein>
<dbReference type="PANTHER" id="PTHR30569:SF0">
    <property type="entry name" value="CYTOSINE PERMEASE"/>
    <property type="match status" value="1"/>
</dbReference>
<feature type="region of interest" description="Disordered" evidence="1">
    <location>
        <begin position="460"/>
        <end position="485"/>
    </location>
</feature>
<feature type="transmembrane region" description="Helical" evidence="2">
    <location>
        <begin position="337"/>
        <end position="355"/>
    </location>
</feature>
<comment type="caution">
    <text evidence="3">The sequence shown here is derived from an EMBL/GenBank/DDBJ whole genome shotgun (WGS) entry which is preliminary data.</text>
</comment>
<feature type="transmembrane region" description="Helical" evidence="2">
    <location>
        <begin position="213"/>
        <end position="233"/>
    </location>
</feature>
<sequence>MSLKDSFRGPEASLDDQIESFSVERVPANKRWPIPAISLVLLGNATAMFFFSFGAQQTFLVGWPMMLLPIGYFVIGAVLIGSLTMRMASREGLSQSLISRGLGFGSRGAALTSFIYAVNFVYYFLFEGTIVSHAIAYYFDIPIDSFVGIGIFALIGLITIAFVWRGMYAMSALQTWGFPIFVGLLVWALISLGSQHDVAGVSEWQSTATGGGAALWTAMSFANGQMIFQGLMATDYGRFASRRIRYRGTATIMLLELIPMLAIVIIGAMLGSSLVGSFGQEKAQDPGFVFVHLMGLVGVIFVVITQIRINVMNLYGGSITLASGFDVVAKFRPGRPWWMFAVWIFGVVFYATNVINHLGTFLAITGVLTNTWVLIILADYFVCRRWLGLGRSEDIEFREGEVREWNPCGLISLGLAVLVGALGIVGVYPVAYASFIAMFLGPLVHIALTKATKGRYYTPAPGHAGRLNHPKTVPGPSAPRGSGEA</sequence>
<feature type="transmembrane region" description="Helical" evidence="2">
    <location>
        <begin position="104"/>
        <end position="125"/>
    </location>
</feature>
<feature type="transmembrane region" description="Helical" evidence="2">
    <location>
        <begin position="254"/>
        <end position="275"/>
    </location>
</feature>
<feature type="transmembrane region" description="Helical" evidence="2">
    <location>
        <begin position="404"/>
        <end position="424"/>
    </location>
</feature>
<feature type="transmembrane region" description="Helical" evidence="2">
    <location>
        <begin position="176"/>
        <end position="193"/>
    </location>
</feature>
<proteinExistence type="predicted"/>
<keyword evidence="2" id="KW-0472">Membrane</keyword>
<name>A0ABN3Q3U7_9ACTN</name>
<feature type="transmembrane region" description="Helical" evidence="2">
    <location>
        <begin position="361"/>
        <end position="383"/>
    </location>
</feature>
<gene>
    <name evidence="3" type="ORF">GCM10009863_30400</name>
</gene>
<accession>A0ABN3Q3U7</accession>
<feature type="transmembrane region" description="Helical" evidence="2">
    <location>
        <begin position="287"/>
        <end position="305"/>
    </location>
</feature>
<evidence type="ECO:0000256" key="2">
    <source>
        <dbReference type="SAM" id="Phobius"/>
    </source>
</evidence>
<evidence type="ECO:0000313" key="4">
    <source>
        <dbReference type="Proteomes" id="UP001501447"/>
    </source>
</evidence>
<dbReference type="Proteomes" id="UP001501447">
    <property type="component" value="Unassembled WGS sequence"/>
</dbReference>
<evidence type="ECO:0000256" key="1">
    <source>
        <dbReference type="SAM" id="MobiDB-lite"/>
    </source>
</evidence>
<reference evidence="4" key="1">
    <citation type="journal article" date="2019" name="Int. J. Syst. Evol. Microbiol.">
        <title>The Global Catalogue of Microorganisms (GCM) 10K type strain sequencing project: providing services to taxonomists for standard genome sequencing and annotation.</title>
        <authorList>
            <consortium name="The Broad Institute Genomics Platform"/>
            <consortium name="The Broad Institute Genome Sequencing Center for Infectious Disease"/>
            <person name="Wu L."/>
            <person name="Ma J."/>
        </authorList>
    </citation>
    <scope>NUCLEOTIDE SEQUENCE [LARGE SCALE GENOMIC DNA]</scope>
    <source>
        <strain evidence="4">JCM 16373</strain>
    </source>
</reference>
<dbReference type="PANTHER" id="PTHR30569">
    <property type="entry name" value="CYTOSINE TRANSPORTER CODB"/>
    <property type="match status" value="1"/>
</dbReference>
<organism evidence="3 4">
    <name type="scientific">Streptomyces axinellae</name>
    <dbReference type="NCBI Taxonomy" id="552788"/>
    <lineage>
        <taxon>Bacteria</taxon>
        <taxon>Bacillati</taxon>
        <taxon>Actinomycetota</taxon>
        <taxon>Actinomycetes</taxon>
        <taxon>Kitasatosporales</taxon>
        <taxon>Streptomycetaceae</taxon>
        <taxon>Streptomyces</taxon>
    </lineage>
</organism>
<dbReference type="EMBL" id="BAAARJ010000009">
    <property type="protein sequence ID" value="GAA2614614.1"/>
    <property type="molecule type" value="Genomic_DNA"/>
</dbReference>
<dbReference type="InterPro" id="IPR030191">
    <property type="entry name" value="CodB"/>
</dbReference>
<dbReference type="Gene3D" id="1.10.4160.10">
    <property type="entry name" value="Hydantoin permease"/>
    <property type="match status" value="1"/>
</dbReference>
<keyword evidence="2" id="KW-1133">Transmembrane helix</keyword>
<evidence type="ECO:0000313" key="3">
    <source>
        <dbReference type="EMBL" id="GAA2614614.1"/>
    </source>
</evidence>
<keyword evidence="4" id="KW-1185">Reference proteome</keyword>
<keyword evidence="2" id="KW-0812">Transmembrane</keyword>
<feature type="transmembrane region" description="Helical" evidence="2">
    <location>
        <begin position="145"/>
        <end position="164"/>
    </location>
</feature>
<feature type="transmembrane region" description="Helical" evidence="2">
    <location>
        <begin position="34"/>
        <end position="55"/>
    </location>
</feature>
<feature type="transmembrane region" description="Helical" evidence="2">
    <location>
        <begin position="61"/>
        <end position="83"/>
    </location>
</feature>